<keyword evidence="1" id="KW-1133">Transmembrane helix</keyword>
<evidence type="ECO:0000313" key="3">
    <source>
        <dbReference type="Proteomes" id="UP000054823"/>
    </source>
</evidence>
<keyword evidence="3" id="KW-1185">Reference proteome</keyword>
<feature type="transmembrane region" description="Helical" evidence="1">
    <location>
        <begin position="12"/>
        <end position="33"/>
    </location>
</feature>
<evidence type="ECO:0000313" key="2">
    <source>
        <dbReference type="EMBL" id="CUH52807.1"/>
    </source>
</evidence>
<proteinExistence type="predicted"/>
<name>A0A0P1ERB1_9RHOB</name>
<keyword evidence="1" id="KW-0472">Membrane</keyword>
<protein>
    <submittedName>
        <fullName evidence="2">Uncharacterized protein</fullName>
    </submittedName>
</protein>
<accession>A0A0P1ERB1</accession>
<organism evidence="2 3">
    <name type="scientific">Shimia marina</name>
    <dbReference type="NCBI Taxonomy" id="321267"/>
    <lineage>
        <taxon>Bacteria</taxon>
        <taxon>Pseudomonadati</taxon>
        <taxon>Pseudomonadota</taxon>
        <taxon>Alphaproteobacteria</taxon>
        <taxon>Rhodobacterales</taxon>
        <taxon>Roseobacteraceae</taxon>
    </lineage>
</organism>
<sequence>MTQLLQGQTLTISYAESLGSYAAAIVIVSGAALPG</sequence>
<dbReference type="AlphaFoldDB" id="A0A0P1ERB1"/>
<dbReference type="Proteomes" id="UP000054823">
    <property type="component" value="Unassembled WGS sequence"/>
</dbReference>
<reference evidence="2 3" key="1">
    <citation type="submission" date="2015-09" db="EMBL/GenBank/DDBJ databases">
        <authorList>
            <consortium name="Swine Surveillance"/>
        </authorList>
    </citation>
    <scope>NUCLEOTIDE SEQUENCE [LARGE SCALE GENOMIC DNA]</scope>
    <source>
        <strain evidence="2 3">CECT 7688</strain>
    </source>
</reference>
<gene>
    <name evidence="2" type="ORF">SHM7688_02254</name>
</gene>
<evidence type="ECO:0000256" key="1">
    <source>
        <dbReference type="SAM" id="Phobius"/>
    </source>
</evidence>
<dbReference type="EMBL" id="CYPW01000024">
    <property type="protein sequence ID" value="CUH52807.1"/>
    <property type="molecule type" value="Genomic_DNA"/>
</dbReference>
<keyword evidence="1" id="KW-0812">Transmembrane</keyword>